<evidence type="ECO:0000259" key="3">
    <source>
        <dbReference type="PROSITE" id="PS51782"/>
    </source>
</evidence>
<evidence type="ECO:0000313" key="4">
    <source>
        <dbReference type="EMBL" id="OQD72415.1"/>
    </source>
</evidence>
<evidence type="ECO:0000256" key="2">
    <source>
        <dbReference type="ARBA" id="ARBA00023026"/>
    </source>
</evidence>
<dbReference type="GO" id="GO:0008061">
    <property type="term" value="F:chitin binding"/>
    <property type="evidence" value="ECO:0007669"/>
    <property type="project" value="UniProtKB-KW"/>
</dbReference>
<dbReference type="Gene3D" id="3.10.350.10">
    <property type="entry name" value="LysM domain"/>
    <property type="match status" value="1"/>
</dbReference>
<dbReference type="STRING" id="69771.A0A1V6P5Y9"/>
<dbReference type="EMBL" id="MDYL01000021">
    <property type="protein sequence ID" value="OQD72415.1"/>
    <property type="molecule type" value="Genomic_DNA"/>
</dbReference>
<dbReference type="CDD" id="cd00118">
    <property type="entry name" value="LysM"/>
    <property type="match status" value="1"/>
</dbReference>
<keyword evidence="1" id="KW-0147">Chitin-binding</keyword>
<comment type="caution">
    <text evidence="4">The sequence shown here is derived from an EMBL/GenBank/DDBJ whole genome shotgun (WGS) entry which is preliminary data.</text>
</comment>
<dbReference type="AlphaFoldDB" id="A0A1V6P5Y9"/>
<accession>A0A1V6P5Y9</accession>
<gene>
    <name evidence="4" type="ORF">PENDEC_c021G00014</name>
</gene>
<protein>
    <recommendedName>
        <fullName evidence="3">LysM domain-containing protein</fullName>
    </recommendedName>
</protein>
<organism evidence="4 5">
    <name type="scientific">Penicillium decumbens</name>
    <dbReference type="NCBI Taxonomy" id="69771"/>
    <lineage>
        <taxon>Eukaryota</taxon>
        <taxon>Fungi</taxon>
        <taxon>Dikarya</taxon>
        <taxon>Ascomycota</taxon>
        <taxon>Pezizomycotina</taxon>
        <taxon>Eurotiomycetes</taxon>
        <taxon>Eurotiomycetidae</taxon>
        <taxon>Eurotiales</taxon>
        <taxon>Aspergillaceae</taxon>
        <taxon>Penicillium</taxon>
    </lineage>
</organism>
<reference evidence="5" key="1">
    <citation type="journal article" date="2017" name="Nat. Microbiol.">
        <title>Global analysis of biosynthetic gene clusters reveals vast potential of secondary metabolite production in Penicillium species.</title>
        <authorList>
            <person name="Nielsen J.C."/>
            <person name="Grijseels S."/>
            <person name="Prigent S."/>
            <person name="Ji B."/>
            <person name="Dainat J."/>
            <person name="Nielsen K.F."/>
            <person name="Frisvad J.C."/>
            <person name="Workman M."/>
            <person name="Nielsen J."/>
        </authorList>
    </citation>
    <scope>NUCLEOTIDE SEQUENCE [LARGE SCALE GENOMIC DNA]</scope>
    <source>
        <strain evidence="5">IBT 11843</strain>
    </source>
</reference>
<proteinExistence type="predicted"/>
<dbReference type="Proteomes" id="UP000191522">
    <property type="component" value="Unassembled WGS sequence"/>
</dbReference>
<dbReference type="PANTHER" id="PTHR47700">
    <property type="entry name" value="V CHITINASE, PUTATIVE (AFU_ORTHOLOGUE AFUA_6G13720)-RELATED"/>
    <property type="match status" value="1"/>
</dbReference>
<feature type="domain" description="LysM" evidence="3">
    <location>
        <begin position="15"/>
        <end position="63"/>
    </location>
</feature>
<dbReference type="SUPFAM" id="SSF54106">
    <property type="entry name" value="LysM domain"/>
    <property type="match status" value="1"/>
</dbReference>
<name>A0A1V6P5Y9_PENDC</name>
<dbReference type="InterPro" id="IPR036779">
    <property type="entry name" value="LysM_dom_sf"/>
</dbReference>
<dbReference type="InterPro" id="IPR057277">
    <property type="entry name" value="LysM_C"/>
</dbReference>
<keyword evidence="5" id="KW-1185">Reference proteome</keyword>
<dbReference type="PANTHER" id="PTHR47700:SF2">
    <property type="entry name" value="CHITINASE"/>
    <property type="match status" value="1"/>
</dbReference>
<dbReference type="InterPro" id="IPR053214">
    <property type="entry name" value="LysM12-like"/>
</dbReference>
<sequence length="290" mass="30930">MAFSQPTADNQGICASYVVQYQDTCESIAKALGITVAEIEKYNANTLDWDGCDGFNRGKFICLSDGYPPMPVALPQATCGPQVPGTPRPSNGVDLASLNPCLWGACCVKGGYCAYGLACLDKYGAKPMQTTNTTASESAMKTTLTKATFETTTKTQSTTTTSATPTTWTLVAYSKVSCEGDYYILEGPTSKDCVDIRSGLEEYSDTGVSCRYYTDGGFTTSSCDNLPEIVVLSHHLSHGSCLMYEDECQSSGGGYSAMITSWAGCTTFSPAPEAADNAIKWRSLRCTVTD</sequence>
<dbReference type="InterPro" id="IPR018392">
    <property type="entry name" value="LysM"/>
</dbReference>
<dbReference type="Pfam" id="PF01476">
    <property type="entry name" value="LysM"/>
    <property type="match status" value="1"/>
</dbReference>
<dbReference type="PROSITE" id="PS51782">
    <property type="entry name" value="LYSM"/>
    <property type="match status" value="1"/>
</dbReference>
<evidence type="ECO:0000313" key="5">
    <source>
        <dbReference type="Proteomes" id="UP000191522"/>
    </source>
</evidence>
<keyword evidence="2" id="KW-0843">Virulence</keyword>
<evidence type="ECO:0000256" key="1">
    <source>
        <dbReference type="ARBA" id="ARBA00022669"/>
    </source>
</evidence>
<dbReference type="OrthoDB" id="73875at2759"/>
<dbReference type="Pfam" id="PF25139">
    <property type="entry name" value="LysM14_C"/>
    <property type="match status" value="1"/>
</dbReference>